<dbReference type="Pfam" id="PF00182">
    <property type="entry name" value="Glyco_hydro_19"/>
    <property type="match status" value="1"/>
</dbReference>
<protein>
    <submittedName>
        <fullName evidence="2">Calcium-binding protein</fullName>
    </submittedName>
</protein>
<dbReference type="Proteomes" id="UP000290191">
    <property type="component" value="Unassembled WGS sequence"/>
</dbReference>
<evidence type="ECO:0000313" key="2">
    <source>
        <dbReference type="EMBL" id="RXJ61081.1"/>
    </source>
</evidence>
<evidence type="ECO:0000313" key="3">
    <source>
        <dbReference type="Proteomes" id="UP000290191"/>
    </source>
</evidence>
<dbReference type="InterPro" id="IPR000726">
    <property type="entry name" value="Glyco_hydro_19_cat"/>
</dbReference>
<dbReference type="EMBL" id="PDKO01000023">
    <property type="protein sequence ID" value="RXJ61081.1"/>
    <property type="molecule type" value="Genomic_DNA"/>
</dbReference>
<dbReference type="GO" id="GO:0016998">
    <property type="term" value="P:cell wall macromolecule catabolic process"/>
    <property type="evidence" value="ECO:0007669"/>
    <property type="project" value="InterPro"/>
</dbReference>
<proteinExistence type="predicted"/>
<name>A0A4Q0XYQ9_9BACT</name>
<organism evidence="2 3">
    <name type="scientific">Halarcobacter anaerophilus</name>
    <dbReference type="NCBI Taxonomy" id="877500"/>
    <lineage>
        <taxon>Bacteria</taxon>
        <taxon>Pseudomonadati</taxon>
        <taxon>Campylobacterota</taxon>
        <taxon>Epsilonproteobacteria</taxon>
        <taxon>Campylobacterales</taxon>
        <taxon>Arcobacteraceae</taxon>
        <taxon>Halarcobacter</taxon>
    </lineage>
</organism>
<feature type="domain" description="Glycoside hydrolase family 19 catalytic" evidence="1">
    <location>
        <begin position="74"/>
        <end position="112"/>
    </location>
</feature>
<accession>A0A4Q0XYQ9</accession>
<dbReference type="GO" id="GO:0006032">
    <property type="term" value="P:chitin catabolic process"/>
    <property type="evidence" value="ECO:0007669"/>
    <property type="project" value="InterPro"/>
</dbReference>
<comment type="caution">
    <text evidence="2">The sequence shown here is derived from an EMBL/GenBank/DDBJ whole genome shotgun (WGS) entry which is preliminary data.</text>
</comment>
<sequence>MEHPEFLCDKRNLAYAFATARLETNKTFGSVSEAYWVSESYRKKYFEDMYDPILGKNEDRRRIARELGNTVQGDGVKYHGRGFCQLTGKTNYIKSGDFLGLDLLNNPELAKSPTNNAIQIILYGMHIGMFTGKKFSDYINDSFTDYYNARRIINGLDRATDIQGFAEKLEKCFTKAI</sequence>
<gene>
    <name evidence="2" type="ORF">CRV06_14780</name>
</gene>
<dbReference type="OrthoDB" id="5327525at2"/>
<dbReference type="AlphaFoldDB" id="A0A4Q0XYQ9"/>
<evidence type="ECO:0000259" key="1">
    <source>
        <dbReference type="Pfam" id="PF00182"/>
    </source>
</evidence>
<dbReference type="SUPFAM" id="SSF53955">
    <property type="entry name" value="Lysozyme-like"/>
    <property type="match status" value="1"/>
</dbReference>
<keyword evidence="3" id="KW-1185">Reference proteome</keyword>
<reference evidence="2 3" key="1">
    <citation type="submission" date="2017-10" db="EMBL/GenBank/DDBJ databases">
        <title>Genomics of the genus Arcobacter.</title>
        <authorList>
            <person name="Perez-Cataluna A."/>
            <person name="Figueras M.J."/>
        </authorList>
    </citation>
    <scope>NUCLEOTIDE SEQUENCE [LARGE SCALE GENOMIC DNA]</scope>
    <source>
        <strain evidence="2 3">DSM 24636</strain>
    </source>
</reference>
<dbReference type="InterPro" id="IPR023346">
    <property type="entry name" value="Lysozyme-like_dom_sf"/>
</dbReference>
<dbReference type="Gene3D" id="1.10.530.10">
    <property type="match status" value="1"/>
</dbReference>
<dbReference type="GO" id="GO:0004568">
    <property type="term" value="F:chitinase activity"/>
    <property type="evidence" value="ECO:0007669"/>
    <property type="project" value="InterPro"/>
</dbReference>